<proteinExistence type="predicted"/>
<accession>A0AAN8MGL2</accession>
<evidence type="ECO:0000313" key="2">
    <source>
        <dbReference type="EMBL" id="KAK6330081.1"/>
    </source>
</evidence>
<reference evidence="2 3" key="1">
    <citation type="submission" date="2019-10" db="EMBL/GenBank/DDBJ databases">
        <authorList>
            <person name="Palmer J.M."/>
        </authorList>
    </citation>
    <scope>NUCLEOTIDE SEQUENCE [LARGE SCALE GENOMIC DNA]</scope>
    <source>
        <strain evidence="2 3">TWF718</strain>
    </source>
</reference>
<keyword evidence="1" id="KW-0812">Transmembrane</keyword>
<sequence length="334" mass="36560">MVHVSTIHTLGFIQIFAVVGSAFVIGIYDKAKDIEQPRGRISPSWILCHPKQGSRWGAYAADIAAGCNYQDDGDAADQWTFQVPGDRILDPGEEISRFYLTGANSQAGIDKATGLKKTRPVLTYDSNIQNTYFSYGYNEGSYVDAPFTLVRNGQNLALSDSVAAKNADLLDFVGISGTTKEQRVLRLQSVGGVGSYWHIGRGSSLPVTKTTPVVEFRIIADPKKNKPSTFEEQKNDKEGINLDYIDGDEYKIYDEMFPEQSTFGTISGIGKGLFGKLTKSIGKAGGKVAGGIKNYLNKPKEVDEEVIEEEVIGGGRVSPTFERFEVETIKKDQS</sequence>
<dbReference type="EMBL" id="JAVHNR010000012">
    <property type="protein sequence ID" value="KAK6330081.1"/>
    <property type="molecule type" value="Genomic_DNA"/>
</dbReference>
<gene>
    <name evidence="2" type="ORF">TWF718_003509</name>
</gene>
<name>A0AAN8MGL2_9PEZI</name>
<evidence type="ECO:0000313" key="3">
    <source>
        <dbReference type="Proteomes" id="UP001313282"/>
    </source>
</evidence>
<organism evidence="2 3">
    <name type="scientific">Orbilia javanica</name>
    <dbReference type="NCBI Taxonomy" id="47235"/>
    <lineage>
        <taxon>Eukaryota</taxon>
        <taxon>Fungi</taxon>
        <taxon>Dikarya</taxon>
        <taxon>Ascomycota</taxon>
        <taxon>Pezizomycotina</taxon>
        <taxon>Orbiliomycetes</taxon>
        <taxon>Orbiliales</taxon>
        <taxon>Orbiliaceae</taxon>
        <taxon>Orbilia</taxon>
    </lineage>
</organism>
<dbReference type="AlphaFoldDB" id="A0AAN8MGL2"/>
<feature type="transmembrane region" description="Helical" evidence="1">
    <location>
        <begin position="6"/>
        <end position="28"/>
    </location>
</feature>
<keyword evidence="1" id="KW-1133">Transmembrane helix</keyword>
<comment type="caution">
    <text evidence="2">The sequence shown here is derived from an EMBL/GenBank/DDBJ whole genome shotgun (WGS) entry which is preliminary data.</text>
</comment>
<protein>
    <submittedName>
        <fullName evidence="2">Uncharacterized protein</fullName>
    </submittedName>
</protein>
<dbReference type="Proteomes" id="UP001313282">
    <property type="component" value="Unassembled WGS sequence"/>
</dbReference>
<evidence type="ECO:0000256" key="1">
    <source>
        <dbReference type="SAM" id="Phobius"/>
    </source>
</evidence>
<keyword evidence="1" id="KW-0472">Membrane</keyword>
<keyword evidence="3" id="KW-1185">Reference proteome</keyword>